<evidence type="ECO:0000256" key="4">
    <source>
        <dbReference type="PIRSR" id="PIRSR000097-1"/>
    </source>
</evidence>
<feature type="domain" description="NADP-dependent oxidoreductase" evidence="7">
    <location>
        <begin position="15"/>
        <end position="284"/>
    </location>
</feature>
<feature type="binding site" evidence="5">
    <location>
        <position position="110"/>
    </location>
    <ligand>
        <name>substrate</name>
    </ligand>
</feature>
<dbReference type="EMBL" id="CAXLJL010000002">
    <property type="protein sequence ID" value="CAL5129495.1"/>
    <property type="molecule type" value="Genomic_DNA"/>
</dbReference>
<evidence type="ECO:0000256" key="2">
    <source>
        <dbReference type="ARBA" id="ARBA00022857"/>
    </source>
</evidence>
<dbReference type="PIRSF" id="PIRSF000097">
    <property type="entry name" value="AKR"/>
    <property type="match status" value="1"/>
</dbReference>
<organism evidence="8 9">
    <name type="scientific">Calicophoron daubneyi</name>
    <name type="common">Rumen fluke</name>
    <name type="synonym">Paramphistomum daubneyi</name>
    <dbReference type="NCBI Taxonomy" id="300641"/>
    <lineage>
        <taxon>Eukaryota</taxon>
        <taxon>Metazoa</taxon>
        <taxon>Spiralia</taxon>
        <taxon>Lophotrochozoa</taxon>
        <taxon>Platyhelminthes</taxon>
        <taxon>Trematoda</taxon>
        <taxon>Digenea</taxon>
        <taxon>Plagiorchiida</taxon>
        <taxon>Pronocephalata</taxon>
        <taxon>Paramphistomoidea</taxon>
        <taxon>Paramphistomidae</taxon>
        <taxon>Calicophoron</taxon>
    </lineage>
</organism>
<dbReference type="PROSITE" id="PS00063">
    <property type="entry name" value="ALDOKETO_REDUCTASE_3"/>
    <property type="match status" value="1"/>
</dbReference>
<gene>
    <name evidence="8" type="ORF">CDAUBV1_LOCUS401</name>
</gene>
<dbReference type="InterPro" id="IPR036812">
    <property type="entry name" value="NAD(P)_OxRdtase_dom_sf"/>
</dbReference>
<evidence type="ECO:0000313" key="9">
    <source>
        <dbReference type="Proteomes" id="UP001497525"/>
    </source>
</evidence>
<keyword evidence="3" id="KW-0560">Oxidoreductase</keyword>
<evidence type="ECO:0000259" key="7">
    <source>
        <dbReference type="Pfam" id="PF00248"/>
    </source>
</evidence>
<name>A0AAV2SZ42_CALDB</name>
<dbReference type="FunFam" id="3.20.20.100:FF:000006">
    <property type="entry name" value="Aldo-keto reductase family 1 member A1"/>
    <property type="match status" value="1"/>
</dbReference>
<feature type="active site" description="Proton donor" evidence="4">
    <location>
        <position position="48"/>
    </location>
</feature>
<evidence type="ECO:0000313" key="8">
    <source>
        <dbReference type="EMBL" id="CAL5129495.1"/>
    </source>
</evidence>
<keyword evidence="2" id="KW-0521">NADP</keyword>
<dbReference type="PROSITE" id="PS00798">
    <property type="entry name" value="ALDOKETO_REDUCTASE_1"/>
    <property type="match status" value="1"/>
</dbReference>
<dbReference type="Pfam" id="PF00248">
    <property type="entry name" value="Aldo_ket_red"/>
    <property type="match status" value="1"/>
</dbReference>
<dbReference type="InterPro" id="IPR018170">
    <property type="entry name" value="Aldo/ket_reductase_CS"/>
</dbReference>
<dbReference type="InterPro" id="IPR023210">
    <property type="entry name" value="NADP_OxRdtase_dom"/>
</dbReference>
<evidence type="ECO:0000256" key="3">
    <source>
        <dbReference type="ARBA" id="ARBA00023002"/>
    </source>
</evidence>
<comment type="similarity">
    <text evidence="1">Belongs to the aldo/keto reductase family.</text>
</comment>
<protein>
    <recommendedName>
        <fullName evidence="7">NADP-dependent oxidoreductase domain-containing protein</fullName>
    </recommendedName>
</protein>
<sequence>MEAFKFSNGLRIPSLGLGTWNSPPDQVKNAVRVALEKGYRHLDCARIYENEEQVGEALEQSMKQLNIKREDIFITSKLWCTFFRPDLVRKACEKTLSDLRLSYLDLYLIHWPVAFEPGDDLWPKVHGGDTCRLDDTPLMDTWKAMEKLVDEGLVKSIGLSNFNRRQIDDVLKICRIKPVCLQIEIHANFPNTKLVEYAQSKGLVVTAYSPLGSPVAAPGRTNLLTEPWVLDIAKKHGKTAAQVLLRWLLQLNLVVIPKSVTPDRIVENSKIFDFTLTPNEMKIMSTSGLNERQIGADVMRLHPEYPFHDEF</sequence>
<reference evidence="8" key="1">
    <citation type="submission" date="2024-06" db="EMBL/GenBank/DDBJ databases">
        <authorList>
            <person name="Liu X."/>
            <person name="Lenzi L."/>
            <person name="Haldenby T S."/>
            <person name="Uol C."/>
        </authorList>
    </citation>
    <scope>NUCLEOTIDE SEQUENCE</scope>
</reference>
<accession>A0AAV2SZ42</accession>
<feature type="site" description="Lowers pKa of active site Tyr" evidence="6">
    <location>
        <position position="77"/>
    </location>
</feature>
<dbReference type="PANTHER" id="PTHR11732">
    <property type="entry name" value="ALDO/KETO REDUCTASE"/>
    <property type="match status" value="1"/>
</dbReference>
<dbReference type="Proteomes" id="UP001497525">
    <property type="component" value="Unassembled WGS sequence"/>
</dbReference>
<dbReference type="GO" id="GO:0016491">
    <property type="term" value="F:oxidoreductase activity"/>
    <property type="evidence" value="ECO:0007669"/>
    <property type="project" value="UniProtKB-KW"/>
</dbReference>
<evidence type="ECO:0000256" key="6">
    <source>
        <dbReference type="PIRSR" id="PIRSR000097-3"/>
    </source>
</evidence>
<comment type="caution">
    <text evidence="8">The sequence shown here is derived from an EMBL/GenBank/DDBJ whole genome shotgun (WGS) entry which is preliminary data.</text>
</comment>
<dbReference type="Gene3D" id="3.20.20.100">
    <property type="entry name" value="NADP-dependent oxidoreductase domain"/>
    <property type="match status" value="1"/>
</dbReference>
<proteinExistence type="inferred from homology"/>
<evidence type="ECO:0000256" key="5">
    <source>
        <dbReference type="PIRSR" id="PIRSR000097-2"/>
    </source>
</evidence>
<dbReference type="SUPFAM" id="SSF51430">
    <property type="entry name" value="NAD(P)-linked oxidoreductase"/>
    <property type="match status" value="1"/>
</dbReference>
<dbReference type="PROSITE" id="PS00062">
    <property type="entry name" value="ALDOKETO_REDUCTASE_2"/>
    <property type="match status" value="1"/>
</dbReference>
<dbReference type="PRINTS" id="PR00069">
    <property type="entry name" value="ALDKETRDTASE"/>
</dbReference>
<dbReference type="AlphaFoldDB" id="A0AAV2SZ42"/>
<evidence type="ECO:0000256" key="1">
    <source>
        <dbReference type="ARBA" id="ARBA00007905"/>
    </source>
</evidence>
<dbReference type="InterPro" id="IPR020471">
    <property type="entry name" value="AKR"/>
</dbReference>